<dbReference type="Proteomes" id="UP000578531">
    <property type="component" value="Unassembled WGS sequence"/>
</dbReference>
<evidence type="ECO:0000313" key="1">
    <source>
        <dbReference type="EMBL" id="KAF6240629.1"/>
    </source>
</evidence>
<protein>
    <submittedName>
        <fullName evidence="1">Uncharacterized protein</fullName>
    </submittedName>
</protein>
<keyword evidence="2" id="KW-1185">Reference proteome</keyword>
<sequence length="91" mass="10340">MQRVGSLKHNKRGLVQNPVWDGHDLFKGGIAIYRNIQVVFMSTFVDVNIPKDIRGKVSNKTHLGLSIFDNAFYLRREGTHSGVFVCYSRST</sequence>
<evidence type="ECO:0000313" key="2">
    <source>
        <dbReference type="Proteomes" id="UP000578531"/>
    </source>
</evidence>
<reference evidence="1 2" key="1">
    <citation type="journal article" date="2020" name="Genomics">
        <title>Complete, high-quality genomes from long-read metagenomic sequencing of two wolf lichen thalli reveals enigmatic genome architecture.</title>
        <authorList>
            <person name="McKenzie S.K."/>
            <person name="Walston R.F."/>
            <person name="Allen J.L."/>
        </authorList>
    </citation>
    <scope>NUCLEOTIDE SEQUENCE [LARGE SCALE GENOMIC DNA]</scope>
    <source>
        <strain evidence="1">WasteWater2</strain>
    </source>
</reference>
<gene>
    <name evidence="1" type="ORF">HO173_001301</name>
</gene>
<comment type="caution">
    <text evidence="1">The sequence shown here is derived from an EMBL/GenBank/DDBJ whole genome shotgun (WGS) entry which is preliminary data.</text>
</comment>
<dbReference type="RefSeq" id="XP_037169888.1">
    <property type="nucleotide sequence ID" value="XM_037303241.1"/>
</dbReference>
<proteinExistence type="predicted"/>
<organism evidence="1 2">
    <name type="scientific">Letharia columbiana</name>
    <dbReference type="NCBI Taxonomy" id="112416"/>
    <lineage>
        <taxon>Eukaryota</taxon>
        <taxon>Fungi</taxon>
        <taxon>Dikarya</taxon>
        <taxon>Ascomycota</taxon>
        <taxon>Pezizomycotina</taxon>
        <taxon>Lecanoromycetes</taxon>
        <taxon>OSLEUM clade</taxon>
        <taxon>Lecanoromycetidae</taxon>
        <taxon>Lecanorales</taxon>
        <taxon>Lecanorineae</taxon>
        <taxon>Parmeliaceae</taxon>
        <taxon>Letharia</taxon>
    </lineage>
</organism>
<dbReference type="AlphaFoldDB" id="A0A8H6G4U0"/>
<dbReference type="GeneID" id="59282975"/>
<name>A0A8H6G4U0_9LECA</name>
<accession>A0A8H6G4U0</accession>
<dbReference type="EMBL" id="JACCJC010000003">
    <property type="protein sequence ID" value="KAF6240629.1"/>
    <property type="molecule type" value="Genomic_DNA"/>
</dbReference>